<dbReference type="SUPFAM" id="SSF55785">
    <property type="entry name" value="PYP-like sensor domain (PAS domain)"/>
    <property type="match status" value="1"/>
</dbReference>
<dbReference type="CDD" id="cd00130">
    <property type="entry name" value="PAS"/>
    <property type="match status" value="1"/>
</dbReference>
<dbReference type="InterPro" id="IPR000014">
    <property type="entry name" value="PAS"/>
</dbReference>
<evidence type="ECO:0000313" key="2">
    <source>
        <dbReference type="Proteomes" id="UP000596145"/>
    </source>
</evidence>
<accession>A0A7T4EFM3</accession>
<dbReference type="Gene3D" id="3.30.450.20">
    <property type="entry name" value="PAS domain"/>
    <property type="match status" value="1"/>
</dbReference>
<organism evidence="1 2">
    <name type="scientific">Corynebacterium glucuronolyticum</name>
    <dbReference type="NCBI Taxonomy" id="39791"/>
    <lineage>
        <taxon>Bacteria</taxon>
        <taxon>Bacillati</taxon>
        <taxon>Actinomycetota</taxon>
        <taxon>Actinomycetes</taxon>
        <taxon>Mycobacteriales</taxon>
        <taxon>Corynebacteriaceae</taxon>
        <taxon>Corynebacterium</taxon>
    </lineage>
</organism>
<dbReference type="OrthoDB" id="266313at2"/>
<reference evidence="1 2" key="1">
    <citation type="submission" date="2020-12" db="EMBL/GenBank/DDBJ databases">
        <title>FDA dAtabase for Regulatory Grade micrObial Sequences (FDA-ARGOS): Supporting development and validation of Infectious Disease Dx tests.</title>
        <authorList>
            <person name="Sproer C."/>
            <person name="Gronow S."/>
            <person name="Severitt S."/>
            <person name="Schroder I."/>
            <person name="Tallon L."/>
            <person name="Sadzewicz L."/>
            <person name="Zhao X."/>
            <person name="Boylan J."/>
            <person name="Ott S."/>
            <person name="Bowen H."/>
            <person name="Vavikolanu K."/>
            <person name="Mehta A."/>
            <person name="Aluvathingal J."/>
            <person name="Nadendla S."/>
            <person name="Lowell S."/>
            <person name="Myers T."/>
            <person name="Yan Y."/>
            <person name="Sichtig H."/>
        </authorList>
    </citation>
    <scope>NUCLEOTIDE SEQUENCE [LARGE SCALE GENOMIC DNA]</scope>
    <source>
        <strain evidence="1 2">FDAARGOS_1053</strain>
    </source>
</reference>
<name>A0A7T4EFM3_9CORY</name>
<dbReference type="AlphaFoldDB" id="A0A7T4EFM3"/>
<dbReference type="Proteomes" id="UP000596145">
    <property type="component" value="Chromosome"/>
</dbReference>
<protein>
    <submittedName>
        <fullName evidence="1">PAS domain-containing protein</fullName>
    </submittedName>
</protein>
<sequence length="445" mass="49465">MWKKFIMTDQKHDVGPQQIFFSVTDDKGVITDANSVFVDISRYSREELTGSPHNIIRNPEMPGGAFRLMWDTLQAGKPFVAYVRNQAKDGLPYEVLSTVTPLAEGGYLSVRTRVSDPDFASKIWWLYGETRAEEDVLLGQGKNRRDAAERGATFINDKVGDYGFGTYDELQRFLLPHEIAAWEAACGEMTLWDVSDGSLAPLSQAVSRLRTEEEAWSSRQDAMAELAERLTVVAGRTKQSLEHTAQLKEQAEAWSSKLTPMESIPLNVAVSMGSIVADYVDDLANKLAELRSCIDSARYTIALARVQTHSLASFVRETADGFAGIASMRTLTSALTTEVEAMGKDVASYGQNLGRCERRLRGVLSLVEIPQQMIMDWWKNVKEFGPSIDMPDLISAVAAEIESTGAMVTELNELLERLSTIEQKSPRAMLHELDVVDAEVRKLQV</sequence>
<proteinExistence type="predicted"/>
<dbReference type="InterPro" id="IPR035965">
    <property type="entry name" value="PAS-like_dom_sf"/>
</dbReference>
<gene>
    <name evidence="1" type="ORF">I6I10_00490</name>
</gene>
<dbReference type="EMBL" id="CP066007">
    <property type="protein sequence ID" value="QQB46477.1"/>
    <property type="molecule type" value="Genomic_DNA"/>
</dbReference>
<evidence type="ECO:0000313" key="1">
    <source>
        <dbReference type="EMBL" id="QQB46477.1"/>
    </source>
</evidence>
<dbReference type="NCBIfam" id="TIGR00229">
    <property type="entry name" value="sensory_box"/>
    <property type="match status" value="1"/>
</dbReference>